<reference evidence="2 3" key="1">
    <citation type="submission" date="2018-08" db="EMBL/GenBank/DDBJ databases">
        <title>A genome reference for cultivated species of the human gut microbiota.</title>
        <authorList>
            <person name="Zou Y."/>
            <person name="Xue W."/>
            <person name="Luo G."/>
        </authorList>
    </citation>
    <scope>NUCLEOTIDE SEQUENCE [LARGE SCALE GENOMIC DNA]</scope>
    <source>
        <strain evidence="2 3">AM13-21</strain>
    </source>
</reference>
<reference evidence="1 4" key="2">
    <citation type="submission" date="2019-09" db="EMBL/GenBank/DDBJ databases">
        <title>In-depth cultivation of the pig gut microbiome towards novel bacterial diversity and tailored functional studies.</title>
        <authorList>
            <person name="Wylensek D."/>
            <person name="Hitch T.C.A."/>
            <person name="Clavel T."/>
        </authorList>
    </citation>
    <scope>NUCLEOTIDE SEQUENCE [LARGE SCALE GENOMIC DNA]</scope>
    <source>
        <strain evidence="1 4">WCA-389-WT-3C</strain>
    </source>
</reference>
<sequence length="146" mass="17298">MRKKMLLWVIRLIRLFHKEDQFIPQLRSVPEGKVLPNRLYRHFGRILVSRANPQKVEMRYYYAEIDPAMSVRPKDDDWKECSEIHYNELMTRKDAVTKYEQTGAPCEHCACQIYGLPCHCAFPRGAMTGYFELLHCNKQYSNNPTI</sequence>
<evidence type="ECO:0000313" key="4">
    <source>
        <dbReference type="Proteomes" id="UP000460950"/>
    </source>
</evidence>
<dbReference type="Proteomes" id="UP000460950">
    <property type="component" value="Unassembled WGS sequence"/>
</dbReference>
<dbReference type="EMBL" id="VULU01000039">
    <property type="protein sequence ID" value="MSS49975.1"/>
    <property type="molecule type" value="Genomic_DNA"/>
</dbReference>
<organism evidence="2 3">
    <name type="scientific">Phocaeicola vulgatus</name>
    <name type="common">Bacteroides vulgatus</name>
    <dbReference type="NCBI Taxonomy" id="821"/>
    <lineage>
        <taxon>Bacteria</taxon>
        <taxon>Pseudomonadati</taxon>
        <taxon>Bacteroidota</taxon>
        <taxon>Bacteroidia</taxon>
        <taxon>Bacteroidales</taxon>
        <taxon>Bacteroidaceae</taxon>
        <taxon>Phocaeicola</taxon>
    </lineage>
</organism>
<evidence type="ECO:0000313" key="3">
    <source>
        <dbReference type="Proteomes" id="UP000285777"/>
    </source>
</evidence>
<proteinExistence type="predicted"/>
<name>A0A415BQN6_PHOVU</name>
<evidence type="ECO:0000313" key="2">
    <source>
        <dbReference type="EMBL" id="RHI89924.1"/>
    </source>
</evidence>
<dbReference type="AlphaFoldDB" id="A0A415BQN6"/>
<dbReference type="RefSeq" id="WP_016270280.1">
    <property type="nucleotide sequence ID" value="NZ_CAXTGH010000003.1"/>
</dbReference>
<dbReference type="EMBL" id="QRLF01000020">
    <property type="protein sequence ID" value="RHI89924.1"/>
    <property type="molecule type" value="Genomic_DNA"/>
</dbReference>
<evidence type="ECO:0000313" key="1">
    <source>
        <dbReference type="EMBL" id="MSS49975.1"/>
    </source>
</evidence>
<accession>A0A415BQN6</accession>
<dbReference type="Proteomes" id="UP000285777">
    <property type="component" value="Unassembled WGS sequence"/>
</dbReference>
<gene>
    <name evidence="2" type="ORF">DW150_12455</name>
    <name evidence="1" type="ORF">FYJ30_17135</name>
</gene>
<comment type="caution">
    <text evidence="2">The sequence shown here is derived from an EMBL/GenBank/DDBJ whole genome shotgun (WGS) entry which is preliminary data.</text>
</comment>
<protein>
    <submittedName>
        <fullName evidence="2">Uncharacterized protein</fullName>
    </submittedName>
</protein>